<reference evidence="2 4" key="2">
    <citation type="submission" date="2024-01" db="EMBL/GenBank/DDBJ databases">
        <title>Genomic analysis and antimicrobial resistance profiles of Trueperella pyogenes isolated from domestic and wild animals.</title>
        <authorList>
            <person name="Magossi G."/>
            <person name="Gzyl K.E."/>
            <person name="Holman D.B."/>
            <person name="Amat S."/>
        </authorList>
    </citation>
    <scope>NUCLEOTIDE SEQUENCE [LARGE SCALE GENOMIC DNA]</scope>
    <source>
        <strain evidence="2 4">1494</strain>
    </source>
</reference>
<reference evidence="1 3" key="1">
    <citation type="submission" date="2018-11" db="EMBL/GenBank/DDBJ databases">
        <title>Multidrug-resistant genes are associated with an 42-kb island TGI1 carrying a complex class 1 integron in a Trueperella pyogenes.</title>
        <authorList>
            <person name="Dong W."/>
        </authorList>
    </citation>
    <scope>NUCLEOTIDE SEQUENCE [LARGE SCALE GENOMIC DNA]</scope>
    <source>
        <strain evidence="1 3">TP4</strain>
    </source>
</reference>
<sequence length="71" mass="7869">MAFWFNAVTGEVAESTTPCFPAAVRMGPYETRFAALNAFRIADARNALADAAARAQDDADDVAEREWKENW</sequence>
<evidence type="ECO:0008006" key="5">
    <source>
        <dbReference type="Google" id="ProtNLM"/>
    </source>
</evidence>
<dbReference type="GeneID" id="97532194"/>
<dbReference type="OrthoDB" id="3268477at2"/>
<organism evidence="1 3">
    <name type="scientific">Trueperella pyogenes</name>
    <dbReference type="NCBI Taxonomy" id="1661"/>
    <lineage>
        <taxon>Bacteria</taxon>
        <taxon>Bacillati</taxon>
        <taxon>Actinomycetota</taxon>
        <taxon>Actinomycetes</taxon>
        <taxon>Actinomycetales</taxon>
        <taxon>Actinomycetaceae</taxon>
        <taxon>Trueperella</taxon>
    </lineage>
</organism>
<dbReference type="Proteomes" id="UP000275951">
    <property type="component" value="Chromosome"/>
</dbReference>
<protein>
    <recommendedName>
        <fullName evidence="5">Methionine aminopeptidase</fullName>
    </recommendedName>
</protein>
<dbReference type="EMBL" id="CP033905">
    <property type="protein sequence ID" value="AZR05951.1"/>
    <property type="molecule type" value="Genomic_DNA"/>
</dbReference>
<dbReference type="AlphaFoldDB" id="X4QSS1"/>
<name>X4QSS1_9ACTO</name>
<proteinExistence type="predicted"/>
<dbReference type="EMBL" id="JBAGNM010000002">
    <property type="protein sequence ID" value="MEW6954123.1"/>
    <property type="molecule type" value="Genomic_DNA"/>
</dbReference>
<evidence type="ECO:0000313" key="2">
    <source>
        <dbReference type="EMBL" id="MEW6954123.1"/>
    </source>
</evidence>
<keyword evidence="4" id="KW-1185">Reference proteome</keyword>
<evidence type="ECO:0000313" key="1">
    <source>
        <dbReference type="EMBL" id="AZR05951.1"/>
    </source>
</evidence>
<evidence type="ECO:0000313" key="3">
    <source>
        <dbReference type="Proteomes" id="UP000275951"/>
    </source>
</evidence>
<dbReference type="RefSeq" id="WP_024963960.1">
    <property type="nucleotide sequence ID" value="NZ_CP007519.1"/>
</dbReference>
<gene>
    <name evidence="1" type="ORF">EBQ10_00660</name>
    <name evidence="2" type="ORF">V3M73_03680</name>
</gene>
<accession>X4QSS1</accession>
<dbReference type="KEGG" id="tpy:CQ11_01185"/>
<evidence type="ECO:0000313" key="4">
    <source>
        <dbReference type="Proteomes" id="UP001555100"/>
    </source>
</evidence>
<dbReference type="STRING" id="1661.CQ11_01185"/>
<dbReference type="Proteomes" id="UP001555100">
    <property type="component" value="Unassembled WGS sequence"/>
</dbReference>